<dbReference type="RefSeq" id="WP_350343914.1">
    <property type="nucleotide sequence ID" value="NZ_CP158367.1"/>
</dbReference>
<dbReference type="SMART" id="SM00047">
    <property type="entry name" value="LYZ2"/>
    <property type="match status" value="1"/>
</dbReference>
<dbReference type="EMBL" id="CP158367">
    <property type="protein sequence ID" value="XBX75169.1"/>
    <property type="molecule type" value="Genomic_DNA"/>
</dbReference>
<protein>
    <submittedName>
        <fullName evidence="4">Glucosaminidase domain-containing protein</fullName>
    </submittedName>
</protein>
<dbReference type="PANTHER" id="PTHR33308:SF9">
    <property type="entry name" value="PEPTIDOGLYCAN HYDROLASE FLGJ"/>
    <property type="match status" value="1"/>
</dbReference>
<organism evidence="4">
    <name type="scientific">Proteinivorax tanatarense</name>
    <dbReference type="NCBI Taxonomy" id="1260629"/>
    <lineage>
        <taxon>Bacteria</taxon>
        <taxon>Bacillati</taxon>
        <taxon>Bacillota</taxon>
        <taxon>Clostridia</taxon>
        <taxon>Eubacteriales</taxon>
        <taxon>Proteinivoracaceae</taxon>
        <taxon>Proteinivorax</taxon>
    </lineage>
</organism>
<evidence type="ECO:0000256" key="1">
    <source>
        <dbReference type="ARBA" id="ARBA00022801"/>
    </source>
</evidence>
<name>A0AAU7VM39_9FIRM</name>
<proteinExistence type="predicted"/>
<feature type="transmembrane region" description="Helical" evidence="2">
    <location>
        <begin position="7"/>
        <end position="30"/>
    </location>
</feature>
<keyword evidence="2" id="KW-1133">Transmembrane helix</keyword>
<dbReference type="Pfam" id="PF01832">
    <property type="entry name" value="Glucosaminidase"/>
    <property type="match status" value="1"/>
</dbReference>
<keyword evidence="1" id="KW-0378">Hydrolase</keyword>
<sequence>MESIKRTFFMGVVTVLILSIANIQFFNLIYAHEVASNKGTENAFKKTAALEKQIERLIYESVQHIEFLDQVYEDQYDKSLKLVYNHITYSDRLKSQGEAFLKNSIEVTATNQSATNLDLTKRSAITAFEIDNYILKGSALEGLGEAFIQAEIDHGVNAFFLLALAVHESGWGRSDIARDKNNLFGFGAYDKNPYKYARSFSTKEEGIDVVASHISNQYLTEGGRFYSGGFTLKHVNRRYASDLNWHVKIARSMERFNQDIISKQNIEYHEILYGQGE</sequence>
<gene>
    <name evidence="4" type="ORF">PRVXT_000276</name>
</gene>
<dbReference type="GO" id="GO:0004040">
    <property type="term" value="F:amidase activity"/>
    <property type="evidence" value="ECO:0007669"/>
    <property type="project" value="InterPro"/>
</dbReference>
<feature type="domain" description="Mannosyl-glycoprotein endo-beta-N-acetylglucosamidase-like" evidence="3">
    <location>
        <begin position="132"/>
        <end position="269"/>
    </location>
</feature>
<evidence type="ECO:0000313" key="4">
    <source>
        <dbReference type="EMBL" id="XBX75169.1"/>
    </source>
</evidence>
<evidence type="ECO:0000259" key="3">
    <source>
        <dbReference type="SMART" id="SM00047"/>
    </source>
</evidence>
<dbReference type="AlphaFoldDB" id="A0AAU7VM39"/>
<dbReference type="InterPro" id="IPR002901">
    <property type="entry name" value="MGlyc_endo_b_GlcNAc-like_dom"/>
</dbReference>
<accession>A0AAU7VM39</accession>
<reference evidence="4" key="2">
    <citation type="submission" date="2024-06" db="EMBL/GenBank/DDBJ databases">
        <authorList>
            <person name="Petrova K.O."/>
            <person name="Toshchakov S.V."/>
            <person name="Boltjanskaja Y.V."/>
            <person name="Kevbrin V."/>
        </authorList>
    </citation>
    <scope>NUCLEOTIDE SEQUENCE</scope>
    <source>
        <strain evidence="4">Z-910T</strain>
    </source>
</reference>
<dbReference type="Gene3D" id="1.10.530.10">
    <property type="match status" value="1"/>
</dbReference>
<dbReference type="PANTHER" id="PTHR33308">
    <property type="entry name" value="PEPTIDOGLYCAN HYDROLASE FLGJ"/>
    <property type="match status" value="1"/>
</dbReference>
<dbReference type="InterPro" id="IPR051056">
    <property type="entry name" value="Glycosyl_Hydrolase_73"/>
</dbReference>
<keyword evidence="2" id="KW-0472">Membrane</keyword>
<keyword evidence="2" id="KW-0812">Transmembrane</keyword>
<reference evidence="4" key="1">
    <citation type="journal article" date="2013" name="Extremophiles">
        <title>Proteinivorax tanatarense gen. nov., sp. nov., an anaerobic, haloalkaliphilic, proteolytic bacterium isolated from a decaying algal bloom, and proposal of Proteinivoraceae fam. nov.</title>
        <authorList>
            <person name="Kevbrin V."/>
            <person name="Boltyanskaya Y."/>
            <person name="Zhilina T."/>
            <person name="Kolganova T."/>
            <person name="Lavrentjeva E."/>
            <person name="Kuznetsov B."/>
        </authorList>
    </citation>
    <scope>NUCLEOTIDE SEQUENCE</scope>
    <source>
        <strain evidence="4">Z-910T</strain>
    </source>
</reference>
<evidence type="ECO:0000256" key="2">
    <source>
        <dbReference type="SAM" id="Phobius"/>
    </source>
</evidence>